<dbReference type="Pfam" id="PF04221">
    <property type="entry name" value="RelB"/>
    <property type="match status" value="1"/>
</dbReference>
<reference evidence="2 3" key="1">
    <citation type="submission" date="2018-06" db="EMBL/GenBank/DDBJ databases">
        <authorList>
            <consortium name="Pathogen Informatics"/>
            <person name="Doyle S."/>
        </authorList>
    </citation>
    <scope>NUCLEOTIDE SEQUENCE [LARGE SCALE GENOMIC DNA]</scope>
    <source>
        <strain evidence="2 3">NCTC11819</strain>
    </source>
</reference>
<evidence type="ECO:0000313" key="3">
    <source>
        <dbReference type="Proteomes" id="UP000255284"/>
    </source>
</evidence>
<sequence>MPSTTLTVRMDSDLKAQVDATAKALGLTSAAAFNIFARQFVATQGFPFPVTLTGVVPSEKEFAKTMDARFREVASGHAQIHELLN</sequence>
<dbReference type="Proteomes" id="UP000255284">
    <property type="component" value="Unassembled WGS sequence"/>
</dbReference>
<gene>
    <name evidence="1" type="ORF">FYZ43_09820</name>
    <name evidence="2" type="ORF">NCTC11819_01644</name>
</gene>
<accession>A0A2J9KRZ7</accession>
<dbReference type="EMBL" id="UGGQ01000006">
    <property type="protein sequence ID" value="STO17061.1"/>
    <property type="molecule type" value="Genomic_DNA"/>
</dbReference>
<dbReference type="InterPro" id="IPR013321">
    <property type="entry name" value="Arc_rbn_hlx_hlx"/>
</dbReference>
<evidence type="ECO:0000313" key="4">
    <source>
        <dbReference type="Proteomes" id="UP001209486"/>
    </source>
</evidence>
<dbReference type="GeneID" id="61168307"/>
<organism evidence="2 3">
    <name type="scientific">Mobiluncus mulieris</name>
    <dbReference type="NCBI Taxonomy" id="2052"/>
    <lineage>
        <taxon>Bacteria</taxon>
        <taxon>Bacillati</taxon>
        <taxon>Actinomycetota</taxon>
        <taxon>Actinomycetes</taxon>
        <taxon>Actinomycetales</taxon>
        <taxon>Actinomycetaceae</taxon>
        <taxon>Mobiluncus</taxon>
    </lineage>
</organism>
<dbReference type="OrthoDB" id="9804867at2"/>
<evidence type="ECO:0000313" key="1">
    <source>
        <dbReference type="EMBL" id="MCU9969670.1"/>
    </source>
</evidence>
<dbReference type="Gene3D" id="1.10.1220.10">
    <property type="entry name" value="Met repressor-like"/>
    <property type="match status" value="1"/>
</dbReference>
<proteinExistence type="predicted"/>
<dbReference type="Proteomes" id="UP001209486">
    <property type="component" value="Unassembled WGS sequence"/>
</dbReference>
<reference evidence="1 4" key="2">
    <citation type="submission" date="2019-08" db="EMBL/GenBank/DDBJ databases">
        <title>Comparison of rpoB and gyrB Sequences from Mobiluncus Species and Development of a Multiplex PCR Method for Clinical Detection of Mobiluncus curtisii and Mobiluncus mulieris.</title>
        <authorList>
            <person name="Yang L."/>
            <person name="Shen Y."/>
            <person name="Xu G."/>
            <person name="Shu L.-B."/>
            <person name="Hu J."/>
            <person name="Zhang R."/>
            <person name="Wang Y."/>
            <person name="Zhou H.-W."/>
            <person name="Zhang X."/>
        </authorList>
    </citation>
    <scope>NUCLEOTIDE SEQUENCE [LARGE SCALE GENOMIC DNA]</scope>
    <source>
        <strain evidence="1 4">M26</strain>
    </source>
</reference>
<dbReference type="RefSeq" id="WP_036342174.1">
    <property type="nucleotide sequence ID" value="NZ_CAMPUA010000027.1"/>
</dbReference>
<evidence type="ECO:0000313" key="2">
    <source>
        <dbReference type="EMBL" id="STO17061.1"/>
    </source>
</evidence>
<name>A0A2J9KRZ7_9ACTO</name>
<comment type="caution">
    <text evidence="2">The sequence shown here is derived from an EMBL/GenBank/DDBJ whole genome shotgun (WGS) entry which is preliminary data.</text>
</comment>
<protein>
    <submittedName>
        <fullName evidence="2">Addiction module antitoxin, RelB/DinJ family</fullName>
    </submittedName>
</protein>
<dbReference type="GO" id="GO:0006355">
    <property type="term" value="P:regulation of DNA-templated transcription"/>
    <property type="evidence" value="ECO:0007669"/>
    <property type="project" value="InterPro"/>
</dbReference>
<dbReference type="AlphaFoldDB" id="A0A2J9KRZ7"/>
<dbReference type="EMBL" id="VSZY01000021">
    <property type="protein sequence ID" value="MCU9969670.1"/>
    <property type="molecule type" value="Genomic_DNA"/>
</dbReference>
<dbReference type="InterPro" id="IPR007337">
    <property type="entry name" value="RelB/DinJ"/>
</dbReference>